<keyword evidence="7" id="KW-1185">Reference proteome</keyword>
<dbReference type="Pfam" id="PF09202">
    <property type="entry name" value="Rio2_N"/>
    <property type="match status" value="1"/>
</dbReference>
<evidence type="ECO:0000313" key="8">
    <source>
        <dbReference type="WBParaSite" id="PSAMB.scaffold2254size24321.g17043.t1"/>
    </source>
</evidence>
<dbReference type="Proteomes" id="UP000887566">
    <property type="component" value="Unplaced"/>
</dbReference>
<dbReference type="FunFam" id="1.10.10.10:FF:000053">
    <property type="entry name" value="Serine/threonine-protein kinase RIO2"/>
    <property type="match status" value="1"/>
</dbReference>
<feature type="domain" description="RIO2 kinase winged helix" evidence="6">
    <location>
        <begin position="9"/>
        <end position="91"/>
    </location>
</feature>
<evidence type="ECO:0000259" key="6">
    <source>
        <dbReference type="Pfam" id="PF09202"/>
    </source>
</evidence>
<dbReference type="PANTHER" id="PTHR45852:SF1">
    <property type="entry name" value="SERINE_THREONINE-PROTEIN KINASE RIO2"/>
    <property type="match status" value="1"/>
</dbReference>
<keyword evidence="4" id="KW-0067">ATP-binding</keyword>
<evidence type="ECO:0000256" key="3">
    <source>
        <dbReference type="ARBA" id="ARBA00022777"/>
    </source>
</evidence>
<evidence type="ECO:0000256" key="4">
    <source>
        <dbReference type="ARBA" id="ARBA00022840"/>
    </source>
</evidence>
<evidence type="ECO:0000256" key="1">
    <source>
        <dbReference type="ARBA" id="ARBA00022679"/>
    </source>
</evidence>
<dbReference type="Gene3D" id="1.10.10.10">
    <property type="entry name" value="Winged helix-like DNA-binding domain superfamily/Winged helix DNA-binding domain"/>
    <property type="match status" value="1"/>
</dbReference>
<reference evidence="8" key="1">
    <citation type="submission" date="2022-11" db="UniProtKB">
        <authorList>
            <consortium name="WormBaseParasite"/>
        </authorList>
    </citation>
    <scope>IDENTIFICATION</scope>
</reference>
<dbReference type="InterPro" id="IPR015285">
    <property type="entry name" value="RIO2_wHTH_N"/>
</dbReference>
<evidence type="ECO:0000313" key="7">
    <source>
        <dbReference type="Proteomes" id="UP000887566"/>
    </source>
</evidence>
<dbReference type="SUPFAM" id="SSF53271">
    <property type="entry name" value="PRTase-like"/>
    <property type="match status" value="1"/>
</dbReference>
<evidence type="ECO:0000259" key="5">
    <source>
        <dbReference type="Pfam" id="PF00156"/>
    </source>
</evidence>
<dbReference type="WBParaSite" id="PSAMB.scaffold2254size24321.g17043.t1">
    <property type="protein sequence ID" value="PSAMB.scaffold2254size24321.g17043.t1"/>
    <property type="gene ID" value="PSAMB.scaffold2254size24321.g17043"/>
</dbReference>
<dbReference type="GO" id="GO:0030688">
    <property type="term" value="C:preribosome, small subunit precursor"/>
    <property type="evidence" value="ECO:0007669"/>
    <property type="project" value="TreeGrafter"/>
</dbReference>
<dbReference type="Gene3D" id="3.40.50.2020">
    <property type="match status" value="1"/>
</dbReference>
<dbReference type="InterPro" id="IPR036390">
    <property type="entry name" value="WH_DNA-bd_sf"/>
</dbReference>
<dbReference type="InterPro" id="IPR029057">
    <property type="entry name" value="PRTase-like"/>
</dbReference>
<feature type="domain" description="Phosphoribosyltransferase" evidence="5">
    <location>
        <begin position="139"/>
        <end position="220"/>
    </location>
</feature>
<keyword evidence="2" id="KW-0547">Nucleotide-binding</keyword>
<dbReference type="Pfam" id="PF00156">
    <property type="entry name" value="Pribosyltran"/>
    <property type="match status" value="1"/>
</dbReference>
<keyword evidence="3" id="KW-0418">Kinase</keyword>
<evidence type="ECO:0000256" key="2">
    <source>
        <dbReference type="ARBA" id="ARBA00022741"/>
    </source>
</evidence>
<dbReference type="InterPro" id="IPR000836">
    <property type="entry name" value="PRTase_dom"/>
</dbReference>
<dbReference type="GO" id="GO:0030490">
    <property type="term" value="P:maturation of SSU-rRNA"/>
    <property type="evidence" value="ECO:0007669"/>
    <property type="project" value="TreeGrafter"/>
</dbReference>
<sequence>MGRLNVALLRYLLKEDFRILTAIEMGMKNHELVPTELIASVANIHHGSVAKRLRDLAEHRLVSHERGRRYDGYRLTNLGYDYLALKAFASRDAVMSVGNQIGVGKESDVYLATDAVPQEIVLKFHRLGRTSFRKIKEKQIIGMSSLSELTDQNVLVVDDIVDSGLTMAYLLNVVNELKPKSVTTVVLLDKRVPKRAAQIKPDFLAFEIPNKFVVGYGLDYNQKFRDLNHVCVMSASGIEKYKND</sequence>
<accession>A0A914VNT4</accession>
<keyword evidence="1" id="KW-0808">Transferase</keyword>
<dbReference type="PANTHER" id="PTHR45852">
    <property type="entry name" value="SER/THR-PROTEIN KINASE RIO2"/>
    <property type="match status" value="1"/>
</dbReference>
<dbReference type="GO" id="GO:0005524">
    <property type="term" value="F:ATP binding"/>
    <property type="evidence" value="ECO:0007669"/>
    <property type="project" value="UniProtKB-KW"/>
</dbReference>
<dbReference type="InterPro" id="IPR036388">
    <property type="entry name" value="WH-like_DNA-bd_sf"/>
</dbReference>
<dbReference type="AlphaFoldDB" id="A0A914VNT4"/>
<dbReference type="CDD" id="cd06223">
    <property type="entry name" value="PRTases_typeI"/>
    <property type="match status" value="1"/>
</dbReference>
<organism evidence="7 8">
    <name type="scientific">Plectus sambesii</name>
    <dbReference type="NCBI Taxonomy" id="2011161"/>
    <lineage>
        <taxon>Eukaryota</taxon>
        <taxon>Metazoa</taxon>
        <taxon>Ecdysozoa</taxon>
        <taxon>Nematoda</taxon>
        <taxon>Chromadorea</taxon>
        <taxon>Plectida</taxon>
        <taxon>Plectina</taxon>
        <taxon>Plectoidea</taxon>
        <taxon>Plectidae</taxon>
        <taxon>Plectus</taxon>
    </lineage>
</organism>
<dbReference type="GO" id="GO:0004674">
    <property type="term" value="F:protein serine/threonine kinase activity"/>
    <property type="evidence" value="ECO:0007669"/>
    <property type="project" value="InterPro"/>
</dbReference>
<proteinExistence type="predicted"/>
<dbReference type="SUPFAM" id="SSF46785">
    <property type="entry name" value="Winged helix' DNA-binding domain"/>
    <property type="match status" value="1"/>
</dbReference>
<dbReference type="GO" id="GO:0005829">
    <property type="term" value="C:cytosol"/>
    <property type="evidence" value="ECO:0007669"/>
    <property type="project" value="TreeGrafter"/>
</dbReference>
<protein>
    <submittedName>
        <fullName evidence="8">Hypoxanthine phosphoribosyltransferase</fullName>
    </submittedName>
</protein>
<dbReference type="GO" id="GO:0005634">
    <property type="term" value="C:nucleus"/>
    <property type="evidence" value="ECO:0007669"/>
    <property type="project" value="TreeGrafter"/>
</dbReference>
<name>A0A914VNT4_9BILA</name>